<name>A0ACC4CWL0_POPAL</name>
<organism evidence="1 2">
    <name type="scientific">Populus alba</name>
    <name type="common">White poplar</name>
    <dbReference type="NCBI Taxonomy" id="43335"/>
    <lineage>
        <taxon>Eukaryota</taxon>
        <taxon>Viridiplantae</taxon>
        <taxon>Streptophyta</taxon>
        <taxon>Embryophyta</taxon>
        <taxon>Tracheophyta</taxon>
        <taxon>Spermatophyta</taxon>
        <taxon>Magnoliopsida</taxon>
        <taxon>eudicotyledons</taxon>
        <taxon>Gunneridae</taxon>
        <taxon>Pentapetalae</taxon>
        <taxon>rosids</taxon>
        <taxon>fabids</taxon>
        <taxon>Malpighiales</taxon>
        <taxon>Salicaceae</taxon>
        <taxon>Saliceae</taxon>
        <taxon>Populus</taxon>
    </lineage>
</organism>
<dbReference type="EMBL" id="RCHU02000001">
    <property type="protein sequence ID" value="KAL3609661.1"/>
    <property type="molecule type" value="Genomic_DNA"/>
</dbReference>
<comment type="caution">
    <text evidence="1">The sequence shown here is derived from an EMBL/GenBank/DDBJ whole genome shotgun (WGS) entry which is preliminary data.</text>
</comment>
<proteinExistence type="predicted"/>
<reference evidence="1 2" key="1">
    <citation type="journal article" date="2024" name="Plant Biotechnol. J.">
        <title>Genome and CRISPR/Cas9 system of a widespread forest tree (Populus alba) in the world.</title>
        <authorList>
            <person name="Liu Y.J."/>
            <person name="Jiang P.F."/>
            <person name="Han X.M."/>
            <person name="Li X.Y."/>
            <person name="Wang H.M."/>
            <person name="Wang Y.J."/>
            <person name="Wang X.X."/>
            <person name="Zeng Q.Y."/>
        </authorList>
    </citation>
    <scope>NUCLEOTIDE SEQUENCE [LARGE SCALE GENOMIC DNA]</scope>
    <source>
        <strain evidence="2">cv. PAL-ZL1</strain>
    </source>
</reference>
<gene>
    <name evidence="1" type="ORF">D5086_000681</name>
</gene>
<accession>A0ACC4CWL0</accession>
<evidence type="ECO:0000313" key="1">
    <source>
        <dbReference type="EMBL" id="KAL3609661.1"/>
    </source>
</evidence>
<dbReference type="Proteomes" id="UP000309997">
    <property type="component" value="Unassembled WGS sequence"/>
</dbReference>
<evidence type="ECO:0000313" key="2">
    <source>
        <dbReference type="Proteomes" id="UP000309997"/>
    </source>
</evidence>
<protein>
    <submittedName>
        <fullName evidence="1">Uncharacterized protein</fullName>
    </submittedName>
</protein>
<sequence length="423" mass="46834">MMPMKLQSGASEIEITVAGGSFAYLRIELGDSVAFITAGNILLESILGSAAVARAWTSYFTSLLDSPSNSLRIHSNLAEGCNLLDTISVRVLLIAATIALTSTRETSVFKWIATALNTAVILFVKIAAAIVSFAYGGFDNIATMAEETRNPSRDIQLGSVGMNWSRYLVALGVLKGITTIFLVGAPGQAVYSSYCTSPHDPSMVCSCPTKDKNTNKCNTSYHHFKCSHCFFLKPGCLGNFFVSKNPIYLHDDGCCITCEKILCQRNQTTNKPLEVGLLPANHYCFVHGTFCLQRIESQWLGWICCNRSFFVLEDYWIIHDVTSTEKVKGPVLFFLQRVRVVMSRLCQWRKRVVDGVVWSRPEKKKVGSNHLNVAQSAMLFPNADGDVRLLSKANQSSKDITELKNLFMASTKKIELLCEMITK</sequence>
<keyword evidence="2" id="KW-1185">Reference proteome</keyword>